<keyword evidence="8" id="KW-0961">Cell wall biogenesis/degradation</keyword>
<evidence type="ECO:0000256" key="2">
    <source>
        <dbReference type="ARBA" id="ARBA00010730"/>
    </source>
</evidence>
<dbReference type="GO" id="GO:0030246">
    <property type="term" value="F:carbohydrate binding"/>
    <property type="evidence" value="ECO:0007669"/>
    <property type="project" value="InterPro"/>
</dbReference>
<evidence type="ECO:0000256" key="4">
    <source>
        <dbReference type="ARBA" id="ARBA00022729"/>
    </source>
</evidence>
<accession>A0A2T0SC20</accession>
<evidence type="ECO:0000313" key="14">
    <source>
        <dbReference type="Proteomes" id="UP000239494"/>
    </source>
</evidence>
<dbReference type="InterPro" id="IPR040720">
    <property type="entry name" value="GH81_C"/>
</dbReference>
<feature type="signal peptide" evidence="11">
    <location>
        <begin position="1"/>
        <end position="22"/>
    </location>
</feature>
<dbReference type="InterPro" id="IPR008979">
    <property type="entry name" value="Galactose-bd-like_sf"/>
</dbReference>
<dbReference type="Pfam" id="PF03422">
    <property type="entry name" value="CBM_6"/>
    <property type="match status" value="1"/>
</dbReference>
<dbReference type="GO" id="GO:0052861">
    <property type="term" value="F:endo-1,3(4)-beta-glucanase activity"/>
    <property type="evidence" value="ECO:0007669"/>
    <property type="project" value="InterPro"/>
</dbReference>
<dbReference type="GO" id="GO:0042973">
    <property type="term" value="F:glucan endo-1,3-beta-D-glucosidase activity"/>
    <property type="evidence" value="ECO:0007669"/>
    <property type="project" value="UniProtKB-EC"/>
</dbReference>
<comment type="similarity">
    <text evidence="2">Belongs to the glycosyl hydrolase 81 family.</text>
</comment>
<evidence type="ECO:0000256" key="3">
    <source>
        <dbReference type="ARBA" id="ARBA00012780"/>
    </source>
</evidence>
<protein>
    <recommendedName>
        <fullName evidence="3">glucan endo-1,3-beta-D-glucosidase</fullName>
        <ecNumber evidence="3">3.2.1.39</ecNumber>
    </recommendedName>
</protein>
<evidence type="ECO:0000256" key="9">
    <source>
        <dbReference type="ARBA" id="ARBA00023326"/>
    </source>
</evidence>
<organism evidence="13 14">
    <name type="scientific">Umezawaea tangerina</name>
    <dbReference type="NCBI Taxonomy" id="84725"/>
    <lineage>
        <taxon>Bacteria</taxon>
        <taxon>Bacillati</taxon>
        <taxon>Actinomycetota</taxon>
        <taxon>Actinomycetes</taxon>
        <taxon>Pseudonocardiales</taxon>
        <taxon>Pseudonocardiaceae</taxon>
        <taxon>Umezawaea</taxon>
    </lineage>
</organism>
<dbReference type="PROSITE" id="PS52008">
    <property type="entry name" value="GH81"/>
    <property type="match status" value="1"/>
</dbReference>
<evidence type="ECO:0000256" key="8">
    <source>
        <dbReference type="ARBA" id="ARBA00023316"/>
    </source>
</evidence>
<dbReference type="Gene3D" id="2.60.120.260">
    <property type="entry name" value="Galactose-binding domain-like"/>
    <property type="match status" value="1"/>
</dbReference>
<reference evidence="13 14" key="1">
    <citation type="submission" date="2018-03" db="EMBL/GenBank/DDBJ databases">
        <title>Genomic Encyclopedia of Archaeal and Bacterial Type Strains, Phase II (KMG-II): from individual species to whole genera.</title>
        <authorList>
            <person name="Goeker M."/>
        </authorList>
    </citation>
    <scope>NUCLEOTIDE SEQUENCE [LARGE SCALE GENOMIC DNA]</scope>
    <source>
        <strain evidence="13 14">DSM 44720</strain>
    </source>
</reference>
<evidence type="ECO:0000259" key="12">
    <source>
        <dbReference type="PROSITE" id="PS51175"/>
    </source>
</evidence>
<dbReference type="GO" id="GO:0071555">
    <property type="term" value="P:cell wall organization"/>
    <property type="evidence" value="ECO:0007669"/>
    <property type="project" value="UniProtKB-KW"/>
</dbReference>
<evidence type="ECO:0000256" key="1">
    <source>
        <dbReference type="ARBA" id="ARBA00000382"/>
    </source>
</evidence>
<proteinExistence type="inferred from homology"/>
<evidence type="ECO:0000256" key="7">
    <source>
        <dbReference type="ARBA" id="ARBA00023295"/>
    </source>
</evidence>
<dbReference type="PANTHER" id="PTHR31983">
    <property type="entry name" value="ENDO-1,3(4)-BETA-GLUCANASE 1"/>
    <property type="match status" value="1"/>
</dbReference>
<evidence type="ECO:0000256" key="6">
    <source>
        <dbReference type="ARBA" id="ARBA00023277"/>
    </source>
</evidence>
<feature type="chain" id="PRO_5038534188" description="glucan endo-1,3-beta-D-glucosidase" evidence="11">
    <location>
        <begin position="23"/>
        <end position="924"/>
    </location>
</feature>
<feature type="compositionally biased region" description="Low complexity" evidence="10">
    <location>
        <begin position="770"/>
        <end position="781"/>
    </location>
</feature>
<name>A0A2T0SC20_9PSEU</name>
<keyword evidence="5" id="KW-0378">Hydrolase</keyword>
<feature type="domain" description="CBM6" evidence="12">
    <location>
        <begin position="793"/>
        <end position="923"/>
    </location>
</feature>
<keyword evidence="14" id="KW-1185">Reference proteome</keyword>
<dbReference type="InterPro" id="IPR005200">
    <property type="entry name" value="Endo-beta-glucanase"/>
</dbReference>
<dbReference type="PROSITE" id="PS51175">
    <property type="entry name" value="CBM6"/>
    <property type="match status" value="1"/>
</dbReference>
<comment type="catalytic activity">
    <reaction evidence="1">
        <text>Hydrolysis of (1-&gt;3)-beta-D-glucosidic linkages in (1-&gt;3)-beta-D-glucans.</text>
        <dbReference type="EC" id="3.2.1.39"/>
    </reaction>
</comment>
<keyword evidence="4 11" id="KW-0732">Signal</keyword>
<evidence type="ECO:0000256" key="11">
    <source>
        <dbReference type="SAM" id="SignalP"/>
    </source>
</evidence>
<evidence type="ECO:0000313" key="13">
    <source>
        <dbReference type="EMBL" id="PRY30970.1"/>
    </source>
</evidence>
<evidence type="ECO:0000256" key="5">
    <source>
        <dbReference type="ARBA" id="ARBA00022801"/>
    </source>
</evidence>
<dbReference type="AlphaFoldDB" id="A0A2T0SC20"/>
<dbReference type="RefSeq" id="WP_106196643.1">
    <property type="nucleotide sequence ID" value="NZ_PVTF01000023.1"/>
</dbReference>
<dbReference type="EMBL" id="PVTF01000023">
    <property type="protein sequence ID" value="PRY30970.1"/>
    <property type="molecule type" value="Genomic_DNA"/>
</dbReference>
<feature type="region of interest" description="Disordered" evidence="10">
    <location>
        <begin position="800"/>
        <end position="819"/>
    </location>
</feature>
<dbReference type="OrthoDB" id="5480482at2"/>
<feature type="region of interest" description="Disordered" evidence="10">
    <location>
        <begin position="44"/>
        <end position="67"/>
    </location>
</feature>
<keyword evidence="9" id="KW-0624">Polysaccharide degradation</keyword>
<sequence length="924" mass="97209">MRSTRPRLAAFAAALVAATAIAVVLPPAANAVAVGAGSYATGRPAGTVGPSNSDGAPVTPKVTSRMAGQPVPTNEWWSSLVWQRYAGNPYGENLYAHPMSFHAAAQGLGVGYPNTAAVVSNGTAYEMMHRDDLFVGVSGLSSSGVAVDGWSDWTVSPLWTGGGRTLRATIGHGLPYVFAEATGGTARVGFNATATVWSSTTPGVLGVTVNGHDYAAFSPSAWTVSGSEATSAAAFFSVALLPSRDALPLFQKYAFSFVTDTKVTWSYDSATAQSSATYAATTVARQGTQTGTLQALYRHQWLNSADAVTAHRYTSPRGEMRLREGGSFTTRQAFSGVLPALPLSGQADTARLRTEIDAELNAADPWKGASDTYWTGKALNRLSNLARIANQIGYTAGRDRLIALLRDRLSDWLTATPGESGRHFAYDSTWDTLIGYPASFGSDSELNDHHFHYGYYVLAAAVVAQHDPAWAADARYGGMVKLLVKDANNYDRSESRFPFLRTFDAYAGQNWASGHQGFAAGNNEESSSESMMFATAAVLFGQATGDNALRDAGIYLYTTQQSAIGQYWFNVDGGAGNQAQGSVFPPAFPHSTVGIVWGNGGAYSTWWTANPEEIHGINMLPITGGSLYHGAWKADIVQNINEMRANNGGTEVEWKDVITEFLAIADPAQALANYGGGLEPESGDSRPHAYHWITSLNTYGTPDHSVTANVPTYAVLNKNGARTYVAYNPGATAATVAFSDGQTLSVPAASTGWRGPAGSGVDSGTGSSNPPTTTTTTTTTTTPPPTGSRNAFAAIQAESFDGQDGVVTETTTDTGAGQNIAGLRNGDWALFRGVDFGSATGRQFSARVASGAADGVSGLVEVRTGSPTGTVLGSFALANTGGWQSWRTVPANMSPLTGKQDVYLTFTSGQPADFVNVNWFSFGQ</sequence>
<gene>
    <name evidence="13" type="ORF">CLV43_12372</name>
</gene>
<keyword evidence="6" id="KW-0119">Carbohydrate metabolism</keyword>
<dbReference type="Gene3D" id="2.70.98.30">
    <property type="entry name" value="Golgi alpha-mannosidase II, domain 4"/>
    <property type="match status" value="1"/>
</dbReference>
<dbReference type="Proteomes" id="UP000239494">
    <property type="component" value="Unassembled WGS sequence"/>
</dbReference>
<feature type="compositionally biased region" description="Low complexity" evidence="10">
    <location>
        <begin position="802"/>
        <end position="815"/>
    </location>
</feature>
<dbReference type="CDD" id="cd04084">
    <property type="entry name" value="CBM6_xylanase-like"/>
    <property type="match status" value="1"/>
</dbReference>
<dbReference type="Pfam" id="PF17652">
    <property type="entry name" value="Glyco_hydro81C"/>
    <property type="match status" value="1"/>
</dbReference>
<evidence type="ECO:0000256" key="10">
    <source>
        <dbReference type="SAM" id="MobiDB-lite"/>
    </source>
</evidence>
<dbReference type="InterPro" id="IPR005084">
    <property type="entry name" value="CBM6"/>
</dbReference>
<dbReference type="PANTHER" id="PTHR31983:SF0">
    <property type="entry name" value="GLUCAN ENDO-1,3-BETA-D-GLUCOSIDASE 2"/>
    <property type="match status" value="1"/>
</dbReference>
<keyword evidence="7" id="KW-0326">Glycosidase</keyword>
<dbReference type="EC" id="3.2.1.39" evidence="3"/>
<dbReference type="SMART" id="SM00606">
    <property type="entry name" value="CBD_IV"/>
    <property type="match status" value="1"/>
</dbReference>
<feature type="region of interest" description="Disordered" evidence="10">
    <location>
        <begin position="748"/>
        <end position="789"/>
    </location>
</feature>
<dbReference type="GO" id="GO:0000272">
    <property type="term" value="P:polysaccharide catabolic process"/>
    <property type="evidence" value="ECO:0007669"/>
    <property type="project" value="UniProtKB-KW"/>
</dbReference>
<dbReference type="SUPFAM" id="SSF49785">
    <property type="entry name" value="Galactose-binding domain-like"/>
    <property type="match status" value="1"/>
</dbReference>
<comment type="caution">
    <text evidence="13">The sequence shown here is derived from an EMBL/GenBank/DDBJ whole genome shotgun (WGS) entry which is preliminary data.</text>
</comment>
<dbReference type="InterPro" id="IPR006584">
    <property type="entry name" value="Cellulose-bd_IV"/>
</dbReference>